<dbReference type="Gene3D" id="1.10.260.40">
    <property type="entry name" value="lambda repressor-like DNA-binding domains"/>
    <property type="match status" value="1"/>
</dbReference>
<feature type="domain" description="HTH cro/C1-type" evidence="2">
    <location>
        <begin position="9"/>
        <end position="63"/>
    </location>
</feature>
<organism evidence="3 4">
    <name type="scientific">Ruminococcus difficilis</name>
    <dbReference type="NCBI Taxonomy" id="2763069"/>
    <lineage>
        <taxon>Bacteria</taxon>
        <taxon>Bacillati</taxon>
        <taxon>Bacillota</taxon>
        <taxon>Clostridia</taxon>
        <taxon>Eubacteriales</taxon>
        <taxon>Oscillospiraceae</taxon>
        <taxon>Ruminococcus</taxon>
    </lineage>
</organism>
<name>A0A934WPE6_9FIRM</name>
<dbReference type="PANTHER" id="PTHR46558">
    <property type="entry name" value="TRACRIPTIONAL REGULATORY PROTEIN-RELATED-RELATED"/>
    <property type="match status" value="1"/>
</dbReference>
<evidence type="ECO:0000313" key="3">
    <source>
        <dbReference type="EMBL" id="MBK6087771.1"/>
    </source>
</evidence>
<evidence type="ECO:0000259" key="2">
    <source>
        <dbReference type="PROSITE" id="PS50943"/>
    </source>
</evidence>
<dbReference type="PROSITE" id="PS50943">
    <property type="entry name" value="HTH_CROC1"/>
    <property type="match status" value="1"/>
</dbReference>
<reference evidence="3" key="1">
    <citation type="submission" date="2021-01" db="EMBL/GenBank/DDBJ databases">
        <title>Genome public.</title>
        <authorList>
            <person name="Liu C."/>
            <person name="Sun Q."/>
        </authorList>
    </citation>
    <scope>NUCLEOTIDE SEQUENCE</scope>
    <source>
        <strain evidence="3">M6</strain>
    </source>
</reference>
<sequence length="221" mass="25461">MNKDFSRNLTFLRKEKKLTQKQAAQELGVSQALLSHYEKGIRECGLDFLVKAADYYNVSCDYLLGRTADRDYEINEPVIERSTRKQSAAQVVNRRLIANMVNVIYDFAATAKNRKLDRTINNYFMIMLYRVFRRLYSANRKNPTELFTVPKEVYSGYAYAVMDKYYTDIGSMTDKDSAGYLTAFEKLSASPDQLADDYPDTAGEIFNVIQQAENSIHKLKL</sequence>
<proteinExistence type="predicted"/>
<dbReference type="SUPFAM" id="SSF47413">
    <property type="entry name" value="lambda repressor-like DNA-binding domains"/>
    <property type="match status" value="1"/>
</dbReference>
<protein>
    <submittedName>
        <fullName evidence="3">Helix-turn-helix transcriptional regulator</fullName>
    </submittedName>
</protein>
<comment type="caution">
    <text evidence="3">The sequence shown here is derived from an EMBL/GenBank/DDBJ whole genome shotgun (WGS) entry which is preliminary data.</text>
</comment>
<dbReference type="Pfam" id="PF01381">
    <property type="entry name" value="HTH_3"/>
    <property type="match status" value="1"/>
</dbReference>
<dbReference type="GO" id="GO:0003677">
    <property type="term" value="F:DNA binding"/>
    <property type="evidence" value="ECO:0007669"/>
    <property type="project" value="UniProtKB-KW"/>
</dbReference>
<dbReference type="InterPro" id="IPR001387">
    <property type="entry name" value="Cro/C1-type_HTH"/>
</dbReference>
<keyword evidence="1" id="KW-0238">DNA-binding</keyword>
<accession>A0A934WPE6</accession>
<dbReference type="SMART" id="SM00530">
    <property type="entry name" value="HTH_XRE"/>
    <property type="match status" value="1"/>
</dbReference>
<evidence type="ECO:0000256" key="1">
    <source>
        <dbReference type="ARBA" id="ARBA00023125"/>
    </source>
</evidence>
<dbReference type="PANTHER" id="PTHR46558:SF11">
    <property type="entry name" value="HTH-TYPE TRANSCRIPTIONAL REGULATOR XRE"/>
    <property type="match status" value="1"/>
</dbReference>
<dbReference type="RefSeq" id="WP_186833453.1">
    <property type="nucleotide sequence ID" value="NZ_JAEQMG010000041.1"/>
</dbReference>
<evidence type="ECO:0000313" key="4">
    <source>
        <dbReference type="Proteomes" id="UP000633365"/>
    </source>
</evidence>
<dbReference type="Proteomes" id="UP000633365">
    <property type="component" value="Unassembled WGS sequence"/>
</dbReference>
<dbReference type="InterPro" id="IPR010982">
    <property type="entry name" value="Lambda_DNA-bd_dom_sf"/>
</dbReference>
<keyword evidence="4" id="KW-1185">Reference proteome</keyword>
<dbReference type="AlphaFoldDB" id="A0A934WPE6"/>
<dbReference type="CDD" id="cd00093">
    <property type="entry name" value="HTH_XRE"/>
    <property type="match status" value="1"/>
</dbReference>
<dbReference type="EMBL" id="JAEQMG010000041">
    <property type="protein sequence ID" value="MBK6087771.1"/>
    <property type="molecule type" value="Genomic_DNA"/>
</dbReference>
<gene>
    <name evidence="3" type="ORF">JKK62_03730</name>
</gene>